<dbReference type="Proteomes" id="UP001589613">
    <property type="component" value="Unassembled WGS sequence"/>
</dbReference>
<gene>
    <name evidence="7" type="primary">trmB</name>
    <name evidence="8" type="ORF">ACFFN0_01265</name>
</gene>
<keyword evidence="3 7" id="KW-0489">Methyltransferase</keyword>
<keyword evidence="9" id="KW-1185">Reference proteome</keyword>
<evidence type="ECO:0000256" key="2">
    <source>
        <dbReference type="ARBA" id="ARBA00003015"/>
    </source>
</evidence>
<comment type="function">
    <text evidence="2 7">Catalyzes the formation of N(7)-methylguanine at position 46 (m7G46) in tRNA.</text>
</comment>
<dbReference type="PROSITE" id="PS51625">
    <property type="entry name" value="SAM_MT_TRMB"/>
    <property type="match status" value="1"/>
</dbReference>
<reference evidence="8 9" key="1">
    <citation type="submission" date="2024-09" db="EMBL/GenBank/DDBJ databases">
        <authorList>
            <person name="Sun Q."/>
            <person name="Mori K."/>
        </authorList>
    </citation>
    <scope>NUCLEOTIDE SEQUENCE [LARGE SCALE GENOMIC DNA]</scope>
    <source>
        <strain evidence="8 9">JCM 12763</strain>
    </source>
</reference>
<comment type="catalytic activity">
    <reaction evidence="1 7">
        <text>guanosine(46) in tRNA + S-adenosyl-L-methionine = N(7)-methylguanosine(46) in tRNA + S-adenosyl-L-homocysteine</text>
        <dbReference type="Rhea" id="RHEA:42708"/>
        <dbReference type="Rhea" id="RHEA-COMP:10188"/>
        <dbReference type="Rhea" id="RHEA-COMP:10189"/>
        <dbReference type="ChEBI" id="CHEBI:57856"/>
        <dbReference type="ChEBI" id="CHEBI:59789"/>
        <dbReference type="ChEBI" id="CHEBI:74269"/>
        <dbReference type="ChEBI" id="CHEBI:74480"/>
        <dbReference type="EC" id="2.1.1.33"/>
    </reaction>
</comment>
<organism evidence="8 9">
    <name type="scientific">Ornithinimicrobium kibberense</name>
    <dbReference type="NCBI Taxonomy" id="282060"/>
    <lineage>
        <taxon>Bacteria</taxon>
        <taxon>Bacillati</taxon>
        <taxon>Actinomycetota</taxon>
        <taxon>Actinomycetes</taxon>
        <taxon>Micrococcales</taxon>
        <taxon>Ornithinimicrobiaceae</taxon>
        <taxon>Ornithinimicrobium</taxon>
    </lineage>
</organism>
<dbReference type="InterPro" id="IPR055361">
    <property type="entry name" value="tRNA_methyltr_TrmB_bact"/>
</dbReference>
<keyword evidence="6 7" id="KW-0819">tRNA processing</keyword>
<dbReference type="Gene3D" id="3.40.50.150">
    <property type="entry name" value="Vaccinia Virus protein VP39"/>
    <property type="match status" value="1"/>
</dbReference>
<keyword evidence="4 7" id="KW-0808">Transferase</keyword>
<protein>
    <recommendedName>
        <fullName evidence="7">tRNA (guanine-N(7)-)-methyltransferase</fullName>
        <ecNumber evidence="7">2.1.1.33</ecNumber>
    </recommendedName>
    <alternativeName>
        <fullName evidence="7">tRNA (guanine(46)-N(7))-methyltransferase</fullName>
    </alternativeName>
    <alternativeName>
        <fullName evidence="7">tRNA(m7G46)-methyltransferase</fullName>
    </alternativeName>
</protein>
<dbReference type="PANTHER" id="PTHR23417">
    <property type="entry name" value="3-DEOXY-D-MANNO-OCTULOSONIC-ACID TRANSFERASE/TRNA GUANINE-N 7 - -METHYLTRANSFERASE"/>
    <property type="match status" value="1"/>
</dbReference>
<dbReference type="InterPro" id="IPR003358">
    <property type="entry name" value="tRNA_(Gua-N-7)_MeTrfase_Trmb"/>
</dbReference>
<evidence type="ECO:0000256" key="4">
    <source>
        <dbReference type="ARBA" id="ARBA00022679"/>
    </source>
</evidence>
<dbReference type="InterPro" id="IPR029063">
    <property type="entry name" value="SAM-dependent_MTases_sf"/>
</dbReference>
<evidence type="ECO:0000313" key="9">
    <source>
        <dbReference type="Proteomes" id="UP001589613"/>
    </source>
</evidence>
<evidence type="ECO:0000256" key="5">
    <source>
        <dbReference type="ARBA" id="ARBA00022691"/>
    </source>
</evidence>
<feature type="binding site" evidence="7">
    <location>
        <position position="205"/>
    </location>
    <ligand>
        <name>substrate</name>
    </ligand>
</feature>
<dbReference type="EC" id="2.1.1.33" evidence="7"/>
<feature type="binding site" evidence="7">
    <location>
        <position position="146"/>
    </location>
    <ligand>
        <name>S-adenosyl-L-methionine</name>
        <dbReference type="ChEBI" id="CHEBI:59789"/>
    </ligand>
</feature>
<dbReference type="HAMAP" id="MF_01057">
    <property type="entry name" value="tRNA_methyltr_TrmB"/>
    <property type="match status" value="1"/>
</dbReference>
<evidence type="ECO:0000256" key="7">
    <source>
        <dbReference type="HAMAP-Rule" id="MF_01057"/>
    </source>
</evidence>
<dbReference type="Pfam" id="PF02390">
    <property type="entry name" value="Methyltransf_4"/>
    <property type="match status" value="1"/>
</dbReference>
<evidence type="ECO:0000256" key="3">
    <source>
        <dbReference type="ARBA" id="ARBA00022603"/>
    </source>
</evidence>
<comment type="caution">
    <text evidence="7">Lacks conserved residue(s) required for the propagation of feature annotation.</text>
</comment>
<proteinExistence type="inferred from homology"/>
<evidence type="ECO:0000313" key="8">
    <source>
        <dbReference type="EMBL" id="MFB9730670.1"/>
    </source>
</evidence>
<dbReference type="PANTHER" id="PTHR23417:SF14">
    <property type="entry name" value="PENTACOTRIPEPTIDE-REPEAT REGION OF PRORP DOMAIN-CONTAINING PROTEIN"/>
    <property type="match status" value="1"/>
</dbReference>
<dbReference type="EMBL" id="JBHMAX010000002">
    <property type="protein sequence ID" value="MFB9730670.1"/>
    <property type="molecule type" value="Genomic_DNA"/>
</dbReference>
<accession>A0ABV5UYN6</accession>
<dbReference type="SUPFAM" id="SSF53335">
    <property type="entry name" value="S-adenosyl-L-methionine-dependent methyltransferases"/>
    <property type="match status" value="1"/>
</dbReference>
<feature type="binding site" evidence="7">
    <location>
        <position position="115"/>
    </location>
    <ligand>
        <name>S-adenosyl-L-methionine</name>
        <dbReference type="ChEBI" id="CHEBI:59789"/>
    </ligand>
</feature>
<comment type="pathway">
    <text evidence="7">tRNA modification; N(7)-methylguanine-tRNA biosynthesis.</text>
</comment>
<comment type="similarity">
    <text evidence="7">Belongs to the class I-like SAM-binding methyltransferase superfamily. TrmB family.</text>
</comment>
<feature type="binding site" evidence="7">
    <location>
        <position position="90"/>
    </location>
    <ligand>
        <name>S-adenosyl-L-methionine</name>
        <dbReference type="ChEBI" id="CHEBI:59789"/>
    </ligand>
</feature>
<feature type="binding site" evidence="7">
    <location>
        <begin position="237"/>
        <end position="240"/>
    </location>
    <ligand>
        <name>substrate</name>
    </ligand>
</feature>
<keyword evidence="5 7" id="KW-0949">S-adenosyl-L-methionine</keyword>
<evidence type="ECO:0000256" key="1">
    <source>
        <dbReference type="ARBA" id="ARBA00000142"/>
    </source>
</evidence>
<feature type="binding site" evidence="7">
    <location>
        <position position="169"/>
    </location>
    <ligand>
        <name>S-adenosyl-L-methionine</name>
        <dbReference type="ChEBI" id="CHEBI:59789"/>
    </ligand>
</feature>
<name>A0ABV5UYN6_9MICO</name>
<feature type="binding site" evidence="7">
    <location>
        <position position="173"/>
    </location>
    <ligand>
        <name>substrate</name>
    </ligand>
</feature>
<sequence>MTREDPPVSLRGHYALGHPVIGPRPLARTRSFTRRGGRMPHTHQRAWDQLSAQVVLEVPRAAGDASTVVDPSFRLDPEQVFGRCAPLVVEVGSGAGDALVAGALASPGRDFLALEVWRPGTGHALAKMAAATGGQALPNVRVVEVDAALALRTMLEPGTVEEVWTFFPDPWPKARHHKRRLVGPDFTDAVADLLRPGGRWRLATDWDDYARVMRDVVGAEPRLELESTDRFPLRPVTRFERRGTEAGRRITDLTYVRVD</sequence>
<dbReference type="RefSeq" id="WP_238330279.1">
    <property type="nucleotide sequence ID" value="NZ_JBHMAX010000002.1"/>
</dbReference>
<evidence type="ECO:0000256" key="6">
    <source>
        <dbReference type="ARBA" id="ARBA00022694"/>
    </source>
</evidence>
<comment type="caution">
    <text evidence="8">The sequence shown here is derived from an EMBL/GenBank/DDBJ whole genome shotgun (WGS) entry which is preliminary data.</text>
</comment>